<feature type="compositionally biased region" description="Basic and acidic residues" evidence="1">
    <location>
        <begin position="34"/>
        <end position="45"/>
    </location>
</feature>
<dbReference type="AlphaFoldDB" id="D0WIM4"/>
<evidence type="ECO:0000256" key="1">
    <source>
        <dbReference type="SAM" id="MobiDB-lite"/>
    </source>
</evidence>
<evidence type="ECO:0000313" key="2">
    <source>
        <dbReference type="EMBL" id="EEZ60891.1"/>
    </source>
</evidence>
<keyword evidence="3" id="KW-1185">Reference proteome</keyword>
<dbReference type="EMBL" id="ACUX02000016">
    <property type="protein sequence ID" value="EEZ60891.1"/>
    <property type="molecule type" value="Genomic_DNA"/>
</dbReference>
<dbReference type="STRING" id="649764.HMPREF0762_01699"/>
<name>D0WIM4_SLAES</name>
<dbReference type="Proteomes" id="UP000006001">
    <property type="component" value="Unassembled WGS sequence"/>
</dbReference>
<feature type="region of interest" description="Disordered" evidence="1">
    <location>
        <begin position="1"/>
        <end position="45"/>
    </location>
</feature>
<protein>
    <submittedName>
        <fullName evidence="2">Uncharacterized protein</fullName>
    </submittedName>
</protein>
<comment type="caution">
    <text evidence="2">The sequence shown here is derived from an EMBL/GenBank/DDBJ whole genome shotgun (WGS) entry which is preliminary data.</text>
</comment>
<accession>D0WIM4</accession>
<sequence>MPSRRTQCGETADAFPADPLLSRSIPNVAPGMEGHSRCDRSEKRI</sequence>
<gene>
    <name evidence="2" type="ORF">HMPREF0762_01699</name>
</gene>
<proteinExistence type="predicted"/>
<dbReference type="HOGENOM" id="CLU_3205366_0_0_11"/>
<evidence type="ECO:0000313" key="3">
    <source>
        <dbReference type="Proteomes" id="UP000006001"/>
    </source>
</evidence>
<organism evidence="2 3">
    <name type="scientific">Slackia exigua (strain ATCC 700122 / DSM 15923 / CIP 105133 / JCM 11022 / KCTC 5966 / S-7)</name>
    <dbReference type="NCBI Taxonomy" id="649764"/>
    <lineage>
        <taxon>Bacteria</taxon>
        <taxon>Bacillati</taxon>
        <taxon>Actinomycetota</taxon>
        <taxon>Coriobacteriia</taxon>
        <taxon>Eggerthellales</taxon>
        <taxon>Eggerthellaceae</taxon>
        <taxon>Slackia</taxon>
    </lineage>
</organism>
<reference evidence="2" key="1">
    <citation type="submission" date="2009-10" db="EMBL/GenBank/DDBJ databases">
        <authorList>
            <person name="Weinstock G."/>
            <person name="Sodergren E."/>
            <person name="Clifton S."/>
            <person name="Fulton L."/>
            <person name="Fulton B."/>
            <person name="Courtney L."/>
            <person name="Fronick C."/>
            <person name="Harrison M."/>
            <person name="Strong C."/>
            <person name="Farmer C."/>
            <person name="Delahaunty K."/>
            <person name="Markovic C."/>
            <person name="Hall O."/>
            <person name="Minx P."/>
            <person name="Tomlinson C."/>
            <person name="Mitreva M."/>
            <person name="Nelson J."/>
            <person name="Hou S."/>
            <person name="Wollam A."/>
            <person name="Pepin K.H."/>
            <person name="Johnson M."/>
            <person name="Bhonagiri V."/>
            <person name="Nash W.E."/>
            <person name="Warren W."/>
            <person name="Chinwalla A."/>
            <person name="Mardis E.R."/>
            <person name="Wilson R.K."/>
        </authorList>
    </citation>
    <scope>NUCLEOTIDE SEQUENCE [LARGE SCALE GENOMIC DNA]</scope>
    <source>
        <strain evidence="2">ATCC 700122</strain>
    </source>
</reference>